<dbReference type="EMBL" id="CAJFCW020000004">
    <property type="protein sequence ID" value="CAG9115104.1"/>
    <property type="molecule type" value="Genomic_DNA"/>
</dbReference>
<name>A0A811KXN1_9BILA</name>
<gene>
    <name evidence="2" type="ORF">BOKJ2_LOCUS9461</name>
</gene>
<feature type="region of interest" description="Disordered" evidence="1">
    <location>
        <begin position="186"/>
        <end position="232"/>
    </location>
</feature>
<protein>
    <submittedName>
        <fullName evidence="2">Uncharacterized protein</fullName>
    </submittedName>
</protein>
<feature type="compositionally biased region" description="Basic residues" evidence="1">
    <location>
        <begin position="188"/>
        <end position="209"/>
    </location>
</feature>
<evidence type="ECO:0000313" key="2">
    <source>
        <dbReference type="EMBL" id="CAD5221471.1"/>
    </source>
</evidence>
<keyword evidence="3" id="KW-1185">Reference proteome</keyword>
<evidence type="ECO:0000313" key="3">
    <source>
        <dbReference type="Proteomes" id="UP000614601"/>
    </source>
</evidence>
<dbReference type="Proteomes" id="UP000783686">
    <property type="component" value="Unassembled WGS sequence"/>
</dbReference>
<dbReference type="Proteomes" id="UP000614601">
    <property type="component" value="Unassembled WGS sequence"/>
</dbReference>
<dbReference type="AlphaFoldDB" id="A0A811KXN1"/>
<organism evidence="2 3">
    <name type="scientific">Bursaphelenchus okinawaensis</name>
    <dbReference type="NCBI Taxonomy" id="465554"/>
    <lineage>
        <taxon>Eukaryota</taxon>
        <taxon>Metazoa</taxon>
        <taxon>Ecdysozoa</taxon>
        <taxon>Nematoda</taxon>
        <taxon>Chromadorea</taxon>
        <taxon>Rhabditida</taxon>
        <taxon>Tylenchina</taxon>
        <taxon>Tylenchomorpha</taxon>
        <taxon>Aphelenchoidea</taxon>
        <taxon>Aphelenchoididae</taxon>
        <taxon>Bursaphelenchus</taxon>
    </lineage>
</organism>
<comment type="caution">
    <text evidence="2">The sequence shown here is derived from an EMBL/GenBank/DDBJ whole genome shotgun (WGS) entry which is preliminary data.</text>
</comment>
<accession>A0A811KXN1</accession>
<reference evidence="2" key="1">
    <citation type="submission" date="2020-09" db="EMBL/GenBank/DDBJ databases">
        <authorList>
            <person name="Kikuchi T."/>
        </authorList>
    </citation>
    <scope>NUCLEOTIDE SEQUENCE</scope>
    <source>
        <strain evidence="2">SH1</strain>
    </source>
</reference>
<sequence>MDHVYSTKTQEDFAYRVEHGGNDVFGSKPDVIDVFRGKGDGTNAYRAENDGDVYRAKPDGGVVFSPKPLEGQVYSTKSEENQAFIEDHELMDDQTSSPAQRTIGSEITVGSEVILHDHKSLLCGEKCLDENGTVSSTCSDLVAIEQMWFEFRNSVIKYVPLNDRYTFLEGLDTLLKANRLNKLQKTFLKPRRPPQPRGEKRGRGRPRKRVVFDEKMSLDSGSQPKKSNVEKDDDIIEIHRTRNEPSTSSPYPYVHRPNYRIPSTLFQFPPQYGRVTYVPQPFPMYNQMGMGSHFNMHHQLPATPSEPIEQQMPALAEAVNNKDE</sequence>
<proteinExistence type="predicted"/>
<evidence type="ECO:0000256" key="1">
    <source>
        <dbReference type="SAM" id="MobiDB-lite"/>
    </source>
</evidence>
<dbReference type="EMBL" id="CAJFDH010000004">
    <property type="protein sequence ID" value="CAD5221471.1"/>
    <property type="molecule type" value="Genomic_DNA"/>
</dbReference>
<dbReference type="OrthoDB" id="10660299at2759"/>